<feature type="domain" description="NADH:ubiquinone oxidoreductase-like 20kDa subunit" evidence="21">
    <location>
        <begin position="186"/>
        <end position="279"/>
    </location>
</feature>
<evidence type="ECO:0000256" key="10">
    <source>
        <dbReference type="ARBA" id="ARBA00022692"/>
    </source>
</evidence>
<dbReference type="NCBIfam" id="TIGR01957">
    <property type="entry name" value="nuoB_fam"/>
    <property type="match status" value="1"/>
</dbReference>
<reference evidence="22 23" key="1">
    <citation type="submission" date="2024-01" db="EMBL/GenBank/DDBJ databases">
        <title>The genomes of 5 underutilized Papilionoideae crops provide insights into root nodulation and disease resistanc.</title>
        <authorList>
            <person name="Yuan L."/>
        </authorList>
    </citation>
    <scope>NUCLEOTIDE SEQUENCE [LARGE SCALE GENOMIC DNA]</scope>
    <source>
        <strain evidence="22">ZHUSHIDOU_FW_LH</strain>
        <tissue evidence="22">Leaf</tissue>
    </source>
</reference>
<dbReference type="GO" id="GO:0051539">
    <property type="term" value="F:4 iron, 4 sulfur cluster binding"/>
    <property type="evidence" value="ECO:0007669"/>
    <property type="project" value="UniProtKB-KW"/>
</dbReference>
<dbReference type="Pfam" id="PF01701">
    <property type="entry name" value="PSI_PsaJ"/>
    <property type="match status" value="1"/>
</dbReference>
<evidence type="ECO:0000256" key="14">
    <source>
        <dbReference type="ARBA" id="ARBA00023004"/>
    </source>
</evidence>
<dbReference type="FunFam" id="1.20.5.510:FF:000001">
    <property type="entry name" value="Photosystem I reaction center subunit IX"/>
    <property type="match status" value="1"/>
</dbReference>
<dbReference type="InterPro" id="IPR036099">
    <property type="entry name" value="Cyt_6/f_cplx_su5_sf"/>
</dbReference>
<feature type="transmembrane region" description="Helical" evidence="20">
    <location>
        <begin position="47"/>
        <end position="67"/>
    </location>
</feature>
<keyword evidence="23" id="KW-1185">Reference proteome</keyword>
<evidence type="ECO:0000256" key="1">
    <source>
        <dbReference type="ARBA" id="ARBA00002115"/>
    </source>
</evidence>
<evidence type="ECO:0000256" key="6">
    <source>
        <dbReference type="ARBA" id="ARBA00022448"/>
    </source>
</evidence>
<keyword evidence="8" id="KW-0602">Photosynthesis</keyword>
<keyword evidence="7" id="KW-0150">Chloroplast</keyword>
<dbReference type="GO" id="GO:0045271">
    <property type="term" value="C:respiratory chain complex I"/>
    <property type="evidence" value="ECO:0007669"/>
    <property type="project" value="TreeGrafter"/>
</dbReference>
<evidence type="ECO:0000256" key="20">
    <source>
        <dbReference type="SAM" id="Phobius"/>
    </source>
</evidence>
<dbReference type="SUPFAM" id="SSF56770">
    <property type="entry name" value="HydA/Nqo6-like"/>
    <property type="match status" value="1"/>
</dbReference>
<dbReference type="GO" id="GO:0009535">
    <property type="term" value="C:chloroplast thylakoid membrane"/>
    <property type="evidence" value="ECO:0007669"/>
    <property type="project" value="UniProtKB-SubCell"/>
</dbReference>
<dbReference type="InterPro" id="IPR036062">
    <property type="entry name" value="PSI_PsaJ_sf"/>
</dbReference>
<feature type="transmembrane region" description="Helical" evidence="20">
    <location>
        <begin position="6"/>
        <end position="27"/>
    </location>
</feature>
<dbReference type="GO" id="GO:0009060">
    <property type="term" value="P:aerobic respiration"/>
    <property type="evidence" value="ECO:0007669"/>
    <property type="project" value="TreeGrafter"/>
</dbReference>
<comment type="function">
    <text evidence="1">May help in the organization of the PsaE and PsaF subunits.</text>
</comment>
<evidence type="ECO:0000256" key="3">
    <source>
        <dbReference type="ARBA" id="ARBA00006318"/>
    </source>
</evidence>
<dbReference type="SUPFAM" id="SSF103446">
    <property type="entry name" value="PetG subunit of the cytochrome b6f complex"/>
    <property type="match status" value="1"/>
</dbReference>
<evidence type="ECO:0000256" key="4">
    <source>
        <dbReference type="ARBA" id="ARBA00009173"/>
    </source>
</evidence>
<dbReference type="InterPro" id="IPR002615">
    <property type="entry name" value="PSI_PsaJ"/>
</dbReference>
<dbReference type="NCBIfam" id="NF005012">
    <property type="entry name" value="PRK06411.1"/>
    <property type="match status" value="1"/>
</dbReference>
<evidence type="ECO:0000256" key="18">
    <source>
        <dbReference type="ARBA" id="ARBA00033429"/>
    </source>
</evidence>
<evidence type="ECO:0000256" key="13">
    <source>
        <dbReference type="ARBA" id="ARBA00022989"/>
    </source>
</evidence>
<dbReference type="GO" id="GO:0015979">
    <property type="term" value="P:photosynthesis"/>
    <property type="evidence" value="ECO:0007669"/>
    <property type="project" value="UniProtKB-KW"/>
</dbReference>
<dbReference type="GO" id="GO:0046872">
    <property type="term" value="F:metal ion binding"/>
    <property type="evidence" value="ECO:0007669"/>
    <property type="project" value="UniProtKB-KW"/>
</dbReference>
<evidence type="ECO:0000256" key="9">
    <source>
        <dbReference type="ARBA" id="ARBA00022640"/>
    </source>
</evidence>
<evidence type="ECO:0000313" key="22">
    <source>
        <dbReference type="EMBL" id="KAK7234400.1"/>
    </source>
</evidence>
<proteinExistence type="inferred from homology"/>
<dbReference type="EMBL" id="JAYWIO010000061">
    <property type="protein sequence ID" value="KAK7234400.1"/>
    <property type="molecule type" value="Genomic_DNA"/>
</dbReference>
<evidence type="ECO:0000313" key="23">
    <source>
        <dbReference type="Proteomes" id="UP001372338"/>
    </source>
</evidence>
<dbReference type="Gene3D" id="3.40.50.12280">
    <property type="match status" value="1"/>
</dbReference>
<evidence type="ECO:0000256" key="7">
    <source>
        <dbReference type="ARBA" id="ARBA00022528"/>
    </source>
</evidence>
<organism evidence="22 23">
    <name type="scientific">Crotalaria pallida</name>
    <name type="common">Smooth rattlebox</name>
    <name type="synonym">Crotalaria striata</name>
    <dbReference type="NCBI Taxonomy" id="3830"/>
    <lineage>
        <taxon>Eukaryota</taxon>
        <taxon>Viridiplantae</taxon>
        <taxon>Streptophyta</taxon>
        <taxon>Embryophyta</taxon>
        <taxon>Tracheophyta</taxon>
        <taxon>Spermatophyta</taxon>
        <taxon>Magnoliopsida</taxon>
        <taxon>eudicotyledons</taxon>
        <taxon>Gunneridae</taxon>
        <taxon>Pentapetalae</taxon>
        <taxon>rosids</taxon>
        <taxon>fabids</taxon>
        <taxon>Fabales</taxon>
        <taxon>Fabaceae</taxon>
        <taxon>Papilionoideae</taxon>
        <taxon>50 kb inversion clade</taxon>
        <taxon>genistoids sensu lato</taxon>
        <taxon>core genistoids</taxon>
        <taxon>Crotalarieae</taxon>
        <taxon>Crotalaria</taxon>
    </lineage>
</organism>
<dbReference type="InterPro" id="IPR003683">
    <property type="entry name" value="Cyt_6/f_cplx_su5"/>
</dbReference>
<dbReference type="GO" id="GO:0008137">
    <property type="term" value="F:NADH dehydrogenase (ubiquinone) activity"/>
    <property type="evidence" value="ECO:0007669"/>
    <property type="project" value="InterPro"/>
</dbReference>
<evidence type="ECO:0000256" key="15">
    <source>
        <dbReference type="ARBA" id="ARBA00023014"/>
    </source>
</evidence>
<evidence type="ECO:0000256" key="12">
    <source>
        <dbReference type="ARBA" id="ARBA00022982"/>
    </source>
</evidence>
<dbReference type="GO" id="GO:0009512">
    <property type="term" value="C:cytochrome b6f complex"/>
    <property type="evidence" value="ECO:0007669"/>
    <property type="project" value="InterPro"/>
</dbReference>
<sequence>MIEVFLFGIVLGLIPITLAGLFVTAYLQYRREKKKEGGFKMRDLKTYLSVAPVISTLWFGVLAGLLIEINRLFPDALIFPFFSFYCAQNSVNKKSTVYGSERVAHTPSTRSSALRASPKSRGFRDISDWLSCVSNKLFHSRHVMNSIEFPLLDRTTQNSVISTTLNDLSNWSRLSSLWPLLYGTSCCFIEFASLIGSRFDFDRYGLVPRSSPRQADLILTAGTVTMKMAPSLVRLYEQMPEPKYVIAMGACTITGGMFSTDSYSTVRGVDKLIPVDVYLRAVHLNRRPL</sequence>
<keyword evidence="12" id="KW-0249">Electron transport</keyword>
<dbReference type="SUPFAM" id="SSF81544">
    <property type="entry name" value="Subunit IX of photosystem I reaction centre, PsaJ"/>
    <property type="match status" value="1"/>
</dbReference>
<evidence type="ECO:0000256" key="19">
    <source>
        <dbReference type="RuleBase" id="RU004464"/>
    </source>
</evidence>
<dbReference type="InterPro" id="IPR006138">
    <property type="entry name" value="NADH_UQ_OxRdtase_20Kd_su"/>
</dbReference>
<keyword evidence="19" id="KW-0520">NAD</keyword>
<comment type="similarity">
    <text evidence="4 19">Belongs to the complex I 20 kDa subunit family.</text>
</comment>
<evidence type="ECO:0000256" key="11">
    <source>
        <dbReference type="ARBA" id="ARBA00022836"/>
    </source>
</evidence>
<comment type="subcellular location">
    <subcellularLocation>
        <location evidence="2">Plastid</location>
        <location evidence="2">Chloroplast thylakoid membrane</location>
        <topology evidence="2">Single-pass membrane protein</topology>
    </subcellularLocation>
</comment>
<dbReference type="Gene3D" id="1.20.5.510">
    <property type="entry name" value="Single helix bin"/>
    <property type="match status" value="1"/>
</dbReference>
<keyword evidence="15 19" id="KW-0411">Iron-sulfur</keyword>
<dbReference type="AlphaFoldDB" id="A0AAN9HK79"/>
<dbReference type="Proteomes" id="UP001372338">
    <property type="component" value="Unassembled WGS sequence"/>
</dbReference>
<dbReference type="GO" id="GO:0015990">
    <property type="term" value="P:electron transport coupled proton transport"/>
    <property type="evidence" value="ECO:0007669"/>
    <property type="project" value="TreeGrafter"/>
</dbReference>
<dbReference type="HAMAP" id="MF_00432">
    <property type="entry name" value="Cytb6_f_PetG"/>
    <property type="match status" value="1"/>
</dbReference>
<keyword evidence="10 20" id="KW-0812">Transmembrane</keyword>
<keyword evidence="13 20" id="KW-1133">Transmembrane helix</keyword>
<keyword evidence="19" id="KW-0004">4Fe-4S</keyword>
<keyword evidence="9" id="KW-0934">Plastid</keyword>
<keyword evidence="11" id="KW-0603">Photosystem I</keyword>
<keyword evidence="17 20" id="KW-0472">Membrane</keyword>
<dbReference type="GO" id="GO:0009522">
    <property type="term" value="C:photosystem I"/>
    <property type="evidence" value="ECO:0007669"/>
    <property type="project" value="UniProtKB-KW"/>
</dbReference>
<keyword evidence="19" id="KW-0479">Metal-binding</keyword>
<evidence type="ECO:0000256" key="2">
    <source>
        <dbReference type="ARBA" id="ARBA00004581"/>
    </source>
</evidence>
<dbReference type="InterPro" id="IPR006137">
    <property type="entry name" value="NADH_UbQ_OxRdtase-like_20kDa"/>
</dbReference>
<protein>
    <recommendedName>
        <fullName evidence="5">Photosystem I reaction center subunit IX</fullName>
    </recommendedName>
    <alternativeName>
        <fullName evidence="18">PSI-J</fullName>
    </alternativeName>
</protein>
<keyword evidence="6" id="KW-0813">Transport</keyword>
<dbReference type="Pfam" id="PF02529">
    <property type="entry name" value="PetG"/>
    <property type="match status" value="1"/>
</dbReference>
<evidence type="ECO:0000256" key="5">
    <source>
        <dbReference type="ARBA" id="ARBA00019868"/>
    </source>
</evidence>
<dbReference type="HAMAP" id="MF_00522">
    <property type="entry name" value="PSI_PsaJ"/>
    <property type="match status" value="1"/>
</dbReference>
<evidence type="ECO:0000259" key="21">
    <source>
        <dbReference type="Pfam" id="PF01058"/>
    </source>
</evidence>
<dbReference type="Pfam" id="PF01058">
    <property type="entry name" value="Oxidored_q6"/>
    <property type="match status" value="1"/>
</dbReference>
<comment type="similarity">
    <text evidence="3">Belongs to the PsaJ family.</text>
</comment>
<evidence type="ECO:0000256" key="17">
    <source>
        <dbReference type="ARBA" id="ARBA00023136"/>
    </source>
</evidence>
<evidence type="ECO:0000256" key="16">
    <source>
        <dbReference type="ARBA" id="ARBA00023078"/>
    </source>
</evidence>
<dbReference type="PANTHER" id="PTHR11995:SF14">
    <property type="entry name" value="NADH DEHYDROGENASE [UBIQUINONE] IRON-SULFUR PROTEIN 7, MITOCHONDRIAL"/>
    <property type="match status" value="1"/>
</dbReference>
<gene>
    <name evidence="22" type="ORF">RIF29_46947</name>
</gene>
<keyword evidence="14 19" id="KW-0408">Iron</keyword>
<evidence type="ECO:0000256" key="8">
    <source>
        <dbReference type="ARBA" id="ARBA00022531"/>
    </source>
</evidence>
<name>A0AAN9HK79_CROPI</name>
<accession>A0AAN9HK79</accession>
<keyword evidence="16" id="KW-0793">Thylakoid</keyword>
<comment type="caution">
    <text evidence="22">The sequence shown here is derived from an EMBL/GenBank/DDBJ whole genome shotgun (WGS) entry which is preliminary data.</text>
</comment>
<dbReference type="PANTHER" id="PTHR11995">
    <property type="entry name" value="NADH DEHYDROGENASE"/>
    <property type="match status" value="1"/>
</dbReference>
<dbReference type="GO" id="GO:0048038">
    <property type="term" value="F:quinone binding"/>
    <property type="evidence" value="ECO:0007669"/>
    <property type="project" value="InterPro"/>
</dbReference>